<evidence type="ECO:0000313" key="14">
    <source>
        <dbReference type="Proteomes" id="UP001303046"/>
    </source>
</evidence>
<feature type="transmembrane region" description="Helical" evidence="10">
    <location>
        <begin position="333"/>
        <end position="351"/>
    </location>
</feature>
<protein>
    <recommendedName>
        <fullName evidence="15">Protein wntless</fullName>
    </recommendedName>
</protein>
<dbReference type="InterPro" id="IPR009551">
    <property type="entry name" value="Wntless"/>
</dbReference>
<keyword evidence="7 10" id="KW-1133">Transmembrane helix</keyword>
<evidence type="ECO:0000256" key="3">
    <source>
        <dbReference type="ARBA" id="ARBA00008148"/>
    </source>
</evidence>
<evidence type="ECO:0000256" key="1">
    <source>
        <dbReference type="ARBA" id="ARBA00004337"/>
    </source>
</evidence>
<feature type="transmembrane region" description="Helical" evidence="10">
    <location>
        <begin position="407"/>
        <end position="428"/>
    </location>
</feature>
<keyword evidence="6 10" id="KW-0812">Transmembrane</keyword>
<feature type="domain" description="Wntless GOLD" evidence="12">
    <location>
        <begin position="68"/>
        <end position="253"/>
    </location>
</feature>
<dbReference type="Pfam" id="PF06664">
    <property type="entry name" value="WLS-like_TM"/>
    <property type="match status" value="1"/>
</dbReference>
<evidence type="ECO:0000256" key="9">
    <source>
        <dbReference type="ARBA" id="ARBA00023136"/>
    </source>
</evidence>
<accession>A0ABR1CC96</accession>
<dbReference type="Proteomes" id="UP001303046">
    <property type="component" value="Unassembled WGS sequence"/>
</dbReference>
<gene>
    <name evidence="13" type="primary">Necator_chrII.g6819</name>
    <name evidence="13" type="ORF">RB195_019026</name>
</gene>
<evidence type="ECO:0000259" key="11">
    <source>
        <dbReference type="Pfam" id="PF06664"/>
    </source>
</evidence>
<proteinExistence type="inferred from homology"/>
<organism evidence="13 14">
    <name type="scientific">Necator americanus</name>
    <name type="common">Human hookworm</name>
    <dbReference type="NCBI Taxonomy" id="51031"/>
    <lineage>
        <taxon>Eukaryota</taxon>
        <taxon>Metazoa</taxon>
        <taxon>Ecdysozoa</taxon>
        <taxon>Nematoda</taxon>
        <taxon>Chromadorea</taxon>
        <taxon>Rhabditida</taxon>
        <taxon>Rhabditina</taxon>
        <taxon>Rhabditomorpha</taxon>
        <taxon>Strongyloidea</taxon>
        <taxon>Ancylostomatidae</taxon>
        <taxon>Bunostominae</taxon>
        <taxon>Necator</taxon>
    </lineage>
</organism>
<evidence type="ECO:0000256" key="8">
    <source>
        <dbReference type="ARBA" id="ARBA00023034"/>
    </source>
</evidence>
<evidence type="ECO:0000256" key="2">
    <source>
        <dbReference type="ARBA" id="ARBA00004653"/>
    </source>
</evidence>
<feature type="transmembrane region" description="Helical" evidence="10">
    <location>
        <begin position="363"/>
        <end position="381"/>
    </location>
</feature>
<sequence>MCSIPLWKIYLRVTYLHSEMAGTVVENLSNRKLSYILLALLLAEIVFFLVGAWYAPVPSSTMEYEMIKCRDSSSGKTDKWFHIRPKQCNIIEDLSSFTPSSFDLREIVFVAQMPHVRDRVQLEYSPWFQFLLGLLQVEVEYSDVFKYVDGALLELEVRLGYRDNSDSADGWHELVATNITRKLECSISPEKTSNGNMYECGVLDLFEMGSNSYPFYLLNIRIPINQTACRLNPRNPNCQIGKIANLRVVTIHQNGGFTLVWVWLKTFLFPAIVVAIWWYWSRVDKLVRKPLLLEKAIMTLGVSMAILDFPLEWISLIVRVPFMLLLGDIRQGAFYGVLFAFWLIFAGEHLIDDTTRNNITSYRFNLFFIILASSLLLIYDVCERGFQLNNPFYSIWSSETGSLVAKASVYTASLCAILYVVFLFGKIWKVWCTIKSKRSAQLYKNCENRRLKVEAVIYRFKFLMLLTLLCAALTVSSYIIKQYGEAQIHSDDPEESVLTHGTSAFFTGTFGMWNIYVLLLLAMYAPSHKNYEGASELVDESEGLMDDACESNAMTTFLKPATD</sequence>
<keyword evidence="9 10" id="KW-0472">Membrane</keyword>
<evidence type="ECO:0000259" key="12">
    <source>
        <dbReference type="Pfam" id="PF21883"/>
    </source>
</evidence>
<reference evidence="13 14" key="1">
    <citation type="submission" date="2023-08" db="EMBL/GenBank/DDBJ databases">
        <title>A Necator americanus chromosomal reference genome.</title>
        <authorList>
            <person name="Ilik V."/>
            <person name="Petrzelkova K.J."/>
            <person name="Pardy F."/>
            <person name="Fuh T."/>
            <person name="Niatou-Singa F.S."/>
            <person name="Gouil Q."/>
            <person name="Baker L."/>
            <person name="Ritchie M.E."/>
            <person name="Jex A.R."/>
            <person name="Gazzola D."/>
            <person name="Li H."/>
            <person name="Toshio Fujiwara R."/>
            <person name="Zhan B."/>
            <person name="Aroian R.V."/>
            <person name="Pafco B."/>
            <person name="Schwarz E.M."/>
        </authorList>
    </citation>
    <scope>NUCLEOTIDE SEQUENCE [LARGE SCALE GENOMIC DNA]</scope>
    <source>
        <strain evidence="13 14">Aroian</strain>
        <tissue evidence="13">Whole animal</tissue>
    </source>
</reference>
<comment type="similarity">
    <text evidence="3">Belongs to the wntless family.</text>
</comment>
<keyword evidence="14" id="KW-1185">Reference proteome</keyword>
<feature type="domain" description="Wntless-like transmembrane" evidence="11">
    <location>
        <begin position="254"/>
        <end position="528"/>
    </location>
</feature>
<dbReference type="InterPro" id="IPR047843">
    <property type="entry name" value="WLS-like_TM"/>
</dbReference>
<feature type="transmembrane region" description="Helical" evidence="10">
    <location>
        <begin position="292"/>
        <end position="313"/>
    </location>
</feature>
<evidence type="ECO:0000256" key="10">
    <source>
        <dbReference type="SAM" id="Phobius"/>
    </source>
</evidence>
<evidence type="ECO:0008006" key="15">
    <source>
        <dbReference type="Google" id="ProtNLM"/>
    </source>
</evidence>
<dbReference type="EMBL" id="JAVFWL010000002">
    <property type="protein sequence ID" value="KAK6736097.1"/>
    <property type="molecule type" value="Genomic_DNA"/>
</dbReference>
<feature type="transmembrane region" description="Helical" evidence="10">
    <location>
        <begin position="460"/>
        <end position="480"/>
    </location>
</feature>
<comment type="caution">
    <text evidence="13">The sequence shown here is derived from an EMBL/GenBank/DDBJ whole genome shotgun (WGS) entry which is preliminary data.</text>
</comment>
<evidence type="ECO:0000256" key="4">
    <source>
        <dbReference type="ARBA" id="ARBA00022473"/>
    </source>
</evidence>
<dbReference type="PANTHER" id="PTHR13449">
    <property type="entry name" value="INTEGRAL MEMBRANE PROTEIN GPR177"/>
    <property type="match status" value="1"/>
</dbReference>
<dbReference type="Pfam" id="PF21883">
    <property type="entry name" value="WLS_GOLD"/>
    <property type="match status" value="1"/>
</dbReference>
<evidence type="ECO:0000313" key="13">
    <source>
        <dbReference type="EMBL" id="KAK6736097.1"/>
    </source>
</evidence>
<dbReference type="InterPro" id="IPR053936">
    <property type="entry name" value="WLS_GOLD"/>
</dbReference>
<feature type="transmembrane region" description="Helical" evidence="10">
    <location>
        <begin position="500"/>
        <end position="522"/>
    </location>
</feature>
<keyword evidence="4" id="KW-0217">Developmental protein</keyword>
<dbReference type="PANTHER" id="PTHR13449:SF2">
    <property type="entry name" value="PROTEIN WNTLESS HOMOLOG"/>
    <property type="match status" value="1"/>
</dbReference>
<feature type="transmembrane region" description="Helical" evidence="10">
    <location>
        <begin position="260"/>
        <end position="280"/>
    </location>
</feature>
<comment type="subcellular location">
    <subcellularLocation>
        <location evidence="1">Endosome membrane</location>
        <topology evidence="1">Multi-pass membrane protein</topology>
    </subcellularLocation>
    <subcellularLocation>
        <location evidence="2">Golgi apparatus membrane</location>
        <topology evidence="2">Multi-pass membrane protein</topology>
    </subcellularLocation>
</comment>
<evidence type="ECO:0000256" key="5">
    <source>
        <dbReference type="ARBA" id="ARBA00022687"/>
    </source>
</evidence>
<evidence type="ECO:0000256" key="6">
    <source>
        <dbReference type="ARBA" id="ARBA00022692"/>
    </source>
</evidence>
<keyword evidence="8" id="KW-0333">Golgi apparatus</keyword>
<evidence type="ECO:0000256" key="7">
    <source>
        <dbReference type="ARBA" id="ARBA00022989"/>
    </source>
</evidence>
<keyword evidence="5" id="KW-0879">Wnt signaling pathway</keyword>
<feature type="transmembrane region" description="Helical" evidence="10">
    <location>
        <begin position="35"/>
        <end position="55"/>
    </location>
</feature>
<name>A0ABR1CC96_NECAM</name>